<dbReference type="GO" id="GO:0016791">
    <property type="term" value="F:phosphatase activity"/>
    <property type="evidence" value="ECO:0007669"/>
    <property type="project" value="TreeGrafter"/>
</dbReference>
<dbReference type="Pfam" id="PF00300">
    <property type="entry name" value="His_Phos_1"/>
    <property type="match status" value="1"/>
</dbReference>
<dbReference type="Gene3D" id="3.40.50.1240">
    <property type="entry name" value="Phosphoglycerate mutase-like"/>
    <property type="match status" value="1"/>
</dbReference>
<proteinExistence type="predicted"/>
<organism evidence="1 2">
    <name type="scientific">Candidatus Accumulibacter phosphatis</name>
    <dbReference type="NCBI Taxonomy" id="327160"/>
    <lineage>
        <taxon>Bacteria</taxon>
        <taxon>Pseudomonadati</taxon>
        <taxon>Pseudomonadota</taxon>
        <taxon>Betaproteobacteria</taxon>
        <taxon>Candidatus Accumulibacter</taxon>
    </lineage>
</organism>
<evidence type="ECO:0000313" key="2">
    <source>
        <dbReference type="Proteomes" id="UP000020077"/>
    </source>
</evidence>
<dbReference type="AlphaFoldDB" id="A0A080LR42"/>
<dbReference type="EMBL" id="JDVG02000671">
    <property type="protein sequence ID" value="KFB70626.1"/>
    <property type="molecule type" value="Genomic_DNA"/>
</dbReference>
<reference evidence="1 2" key="1">
    <citation type="submission" date="2014-02" db="EMBL/GenBank/DDBJ databases">
        <title>Expanding our view of genomic diversity in Candidatus Accumulibacter clades.</title>
        <authorList>
            <person name="Skennerton C.T."/>
            <person name="Barr J.J."/>
            <person name="Slater F.R."/>
            <person name="Bond P.L."/>
            <person name="Tyson G.W."/>
        </authorList>
    </citation>
    <scope>NUCLEOTIDE SEQUENCE [LARGE SCALE GENOMIC DNA]</scope>
    <source>
        <strain evidence="2">BA-91</strain>
    </source>
</reference>
<protein>
    <submittedName>
        <fullName evidence="1">Putative phosphoserine phosphatase 2</fullName>
        <ecNumber evidence="1">3.1.3.3</ecNumber>
    </submittedName>
</protein>
<dbReference type="InterPro" id="IPR029033">
    <property type="entry name" value="His_PPase_superfam"/>
</dbReference>
<keyword evidence="1" id="KW-0378">Hydrolase</keyword>
<dbReference type="InterPro" id="IPR013078">
    <property type="entry name" value="His_Pase_superF_clade-1"/>
</dbReference>
<comment type="caution">
    <text evidence="1">The sequence shown here is derived from an EMBL/GenBank/DDBJ whole genome shotgun (WGS) entry which is preliminary data.</text>
</comment>
<dbReference type="GO" id="GO:0005737">
    <property type="term" value="C:cytoplasm"/>
    <property type="evidence" value="ECO:0007669"/>
    <property type="project" value="TreeGrafter"/>
</dbReference>
<name>A0A080LR42_9PROT</name>
<gene>
    <name evidence="1" type="primary">pspB</name>
    <name evidence="1" type="ORF">AW09_004275</name>
</gene>
<dbReference type="SMART" id="SM00855">
    <property type="entry name" value="PGAM"/>
    <property type="match status" value="1"/>
</dbReference>
<evidence type="ECO:0000313" key="1">
    <source>
        <dbReference type="EMBL" id="KFB70626.1"/>
    </source>
</evidence>
<dbReference type="SUPFAM" id="SSF53254">
    <property type="entry name" value="Phosphoglycerate mutase-like"/>
    <property type="match status" value="1"/>
</dbReference>
<dbReference type="PANTHER" id="PTHR48100:SF59">
    <property type="entry name" value="ADENOSYLCOBALAMIN_ALPHA-RIBAZOLE PHOSPHATASE"/>
    <property type="match status" value="1"/>
</dbReference>
<dbReference type="Proteomes" id="UP000020077">
    <property type="component" value="Unassembled WGS sequence"/>
</dbReference>
<dbReference type="PANTHER" id="PTHR48100">
    <property type="entry name" value="BROAD-SPECIFICITY PHOSPHATASE YOR283W-RELATED"/>
    <property type="match status" value="1"/>
</dbReference>
<dbReference type="EC" id="3.1.3.3" evidence="1"/>
<sequence>MLGTCLLLRAVVQLFLIRHPRPRLAVGVCYGQLDVEAENPQPIAERLRALLPAATPVIASPLRRARCLAEALHPQPLFDERLLEIDFGEWEGVAWEQIDRQLLDAWAADLLHFVAPGGESAAMLQARVLDCVDSLRGSRVALVTHAGVIRALLGHWLQLPIAEWSRLDLDFGSITLLEIDTSGKDLQRAEQVQPRAPGILHYRNR</sequence>
<dbReference type="CDD" id="cd07067">
    <property type="entry name" value="HP_PGM_like"/>
    <property type="match status" value="1"/>
</dbReference>
<accession>A0A080LR42</accession>
<dbReference type="InterPro" id="IPR050275">
    <property type="entry name" value="PGM_Phosphatase"/>
</dbReference>